<dbReference type="SUPFAM" id="SSF48208">
    <property type="entry name" value="Six-hairpin glycosidases"/>
    <property type="match status" value="1"/>
</dbReference>
<evidence type="ECO:0000259" key="6">
    <source>
        <dbReference type="Pfam" id="PF17389"/>
    </source>
</evidence>
<keyword evidence="9" id="KW-1185">Reference proteome</keyword>
<accession>A0A1H4TIA5</accession>
<dbReference type="InterPro" id="IPR008902">
    <property type="entry name" value="Rhamnosid_concanavalin"/>
</dbReference>
<dbReference type="InterPro" id="IPR035398">
    <property type="entry name" value="Bac_rhamnosid_C"/>
</dbReference>
<organism evidence="8 9">
    <name type="scientific">Paramicrobacterium humi</name>
    <dbReference type="NCBI Taxonomy" id="640635"/>
    <lineage>
        <taxon>Bacteria</taxon>
        <taxon>Bacillati</taxon>
        <taxon>Actinomycetota</taxon>
        <taxon>Actinomycetes</taxon>
        <taxon>Micrococcales</taxon>
        <taxon>Microbacteriaceae</taxon>
        <taxon>Paramicrobacterium</taxon>
    </lineage>
</organism>
<dbReference type="PANTHER" id="PTHR33307">
    <property type="entry name" value="ALPHA-RHAMNOSIDASE (EUROFUNG)"/>
    <property type="match status" value="1"/>
</dbReference>
<dbReference type="EMBL" id="FNRY01000002">
    <property type="protein sequence ID" value="SEC55834.1"/>
    <property type="molecule type" value="Genomic_DNA"/>
</dbReference>
<dbReference type="OrthoDB" id="9761045at2"/>
<dbReference type="Gene3D" id="1.50.10.10">
    <property type="match status" value="1"/>
</dbReference>
<reference evidence="8 9" key="1">
    <citation type="submission" date="2016-10" db="EMBL/GenBank/DDBJ databases">
        <authorList>
            <person name="de Groot N.N."/>
        </authorList>
    </citation>
    <scope>NUCLEOTIDE SEQUENCE [LARGE SCALE GENOMIC DNA]</scope>
    <source>
        <strain evidence="8 9">DSM 21799</strain>
    </source>
</reference>
<keyword evidence="3" id="KW-0378">Hydrolase</keyword>
<evidence type="ECO:0000259" key="4">
    <source>
        <dbReference type="Pfam" id="PF05592"/>
    </source>
</evidence>
<evidence type="ECO:0000256" key="1">
    <source>
        <dbReference type="ARBA" id="ARBA00001445"/>
    </source>
</evidence>
<feature type="domain" description="Bacterial alpha-L-rhamnosidase N-terminal" evidence="5">
    <location>
        <begin position="47"/>
        <end position="213"/>
    </location>
</feature>
<evidence type="ECO:0000256" key="3">
    <source>
        <dbReference type="ARBA" id="ARBA00022801"/>
    </source>
</evidence>
<gene>
    <name evidence="8" type="ORF">SAMN04489806_3213</name>
</gene>
<dbReference type="EC" id="3.2.1.40" evidence="2"/>
<dbReference type="AlphaFoldDB" id="A0A1H4TIA5"/>
<dbReference type="STRING" id="640635.SAMN04489806_3213"/>
<dbReference type="Gene3D" id="2.60.420.10">
    <property type="entry name" value="Maltose phosphorylase, domain 3"/>
    <property type="match status" value="1"/>
</dbReference>
<dbReference type="InterPro" id="IPR016007">
    <property type="entry name" value="Alpha_rhamnosid"/>
</dbReference>
<feature type="domain" description="Alpha-L-rhamnosidase six-hairpin glycosidase" evidence="6">
    <location>
        <begin position="327"/>
        <end position="672"/>
    </location>
</feature>
<feature type="domain" description="Alpha-L-rhamnosidase concanavalin-like" evidence="4">
    <location>
        <begin position="223"/>
        <end position="322"/>
    </location>
</feature>
<dbReference type="PIRSF" id="PIRSF010631">
    <property type="entry name" value="A-rhamnsds"/>
    <property type="match status" value="1"/>
</dbReference>
<name>A0A1H4TIA5_9MICO</name>
<protein>
    <recommendedName>
        <fullName evidence="2">alpha-L-rhamnosidase</fullName>
        <ecNumber evidence="2">3.2.1.40</ecNumber>
    </recommendedName>
</protein>
<dbReference type="InterPro" id="IPR012341">
    <property type="entry name" value="6hp_glycosidase-like_sf"/>
</dbReference>
<evidence type="ECO:0000259" key="5">
    <source>
        <dbReference type="Pfam" id="PF08531"/>
    </source>
</evidence>
<dbReference type="Pfam" id="PF08531">
    <property type="entry name" value="Bac_rhamnosid_N"/>
    <property type="match status" value="1"/>
</dbReference>
<sequence length="839" mass="92273">MNHPALSEPASTTFATRSASTFVAAPFGRINAAPYFRREFTVGEGLVRATLSVTALGIVEPYLNGRRVGSEMLTPGWTSYRHRLIVTTIDVTDDVRPGQNAVGAIVGDGWAIGRLGWERQRHLYADQPALFVELELDYSDHTIVIGTDDSFRVSTGAVQANSLYDGETYDARLEPEGWNEPGFDDSAWSHAQVVDWDLTTLERRTAPPIRRIEELAPAAITTSPSGKIIVDFGQNISGWLNITVSGEAGREITIRHAEILTPAGELEPETNRTAEATDRYTLRGDAIETWEPRFTFHGFRFAQIDGWPGKLAPDAVRAVVVHTDMVRTGWFETSNPLVTKLHSNVVWSMRDNFVGVPTDCPQRDERLGWTGDLNAFAPTAAFLYDVREMLGSWLQDLAAEQTEKGFVPWVVPDALSQPSSPTALWSDVAVSLPWLLYQEYGDLEILRDCYASMTAFIRQVAALLDESGLWSSGFQFGDWLDPDAPASNPAAAKTDRHLVASAFLCKTTREMSATAELLGHKQDARAFLDLANRVRAAFRREYVTESGRLVSESATAYALAITFEILDADQLQKAGDQLAQIVAQRGYRISTGFAGTPLVTDALSRTGHIDTAYRLLLEEECPSFLYPVTMGATTIWERWDSVLPDGTVNATGMTSLNHYALGAVADWLHRVVGGLERIEPGYKRVRIAPQPGGDLTWVRTVHDTIRGRFEVSWKIEGGEVVVDVTIPHDVEADIVLPFQPQDAERCVGEGVHSWRYPVSAGYGATAAVTMDSPIRDLTKRDGAWEAVSDVLQRYFPGLPLDPYAPEAAAMSLNAVLQHVPGASPVLENELKNALAIATQ</sequence>
<feature type="domain" description="Alpha-L-rhamnosidase C-terminal" evidence="7">
    <location>
        <begin position="674"/>
        <end position="743"/>
    </location>
</feature>
<dbReference type="Pfam" id="PF17390">
    <property type="entry name" value="Bac_rhamnosid_C"/>
    <property type="match status" value="1"/>
</dbReference>
<dbReference type="InterPro" id="IPR008928">
    <property type="entry name" value="6-hairpin_glycosidase_sf"/>
</dbReference>
<dbReference type="Gene3D" id="2.60.120.260">
    <property type="entry name" value="Galactose-binding domain-like"/>
    <property type="match status" value="2"/>
</dbReference>
<proteinExistence type="predicted"/>
<dbReference type="GO" id="GO:0030596">
    <property type="term" value="F:alpha-L-rhamnosidase activity"/>
    <property type="evidence" value="ECO:0007669"/>
    <property type="project" value="UniProtKB-EC"/>
</dbReference>
<dbReference type="RefSeq" id="WP_091187747.1">
    <property type="nucleotide sequence ID" value="NZ_FNRY01000002.1"/>
</dbReference>
<evidence type="ECO:0000313" key="8">
    <source>
        <dbReference type="EMBL" id="SEC55834.1"/>
    </source>
</evidence>
<dbReference type="Proteomes" id="UP000199183">
    <property type="component" value="Unassembled WGS sequence"/>
</dbReference>
<dbReference type="GO" id="GO:0005975">
    <property type="term" value="P:carbohydrate metabolic process"/>
    <property type="evidence" value="ECO:0007669"/>
    <property type="project" value="InterPro"/>
</dbReference>
<dbReference type="PANTHER" id="PTHR33307:SF6">
    <property type="entry name" value="ALPHA-RHAMNOSIDASE (EUROFUNG)-RELATED"/>
    <property type="match status" value="1"/>
</dbReference>
<evidence type="ECO:0000259" key="7">
    <source>
        <dbReference type="Pfam" id="PF17390"/>
    </source>
</evidence>
<dbReference type="InterPro" id="IPR035396">
    <property type="entry name" value="Bac_rhamnosid6H"/>
</dbReference>
<comment type="catalytic activity">
    <reaction evidence="1">
        <text>Hydrolysis of terminal non-reducing alpha-L-rhamnose residues in alpha-L-rhamnosides.</text>
        <dbReference type="EC" id="3.2.1.40"/>
    </reaction>
</comment>
<dbReference type="InterPro" id="IPR013737">
    <property type="entry name" value="Bac_rhamnosid_N"/>
</dbReference>
<evidence type="ECO:0000256" key="2">
    <source>
        <dbReference type="ARBA" id="ARBA00012652"/>
    </source>
</evidence>
<dbReference type="Pfam" id="PF17389">
    <property type="entry name" value="Bac_rhamnosid6H"/>
    <property type="match status" value="1"/>
</dbReference>
<evidence type="ECO:0000313" key="9">
    <source>
        <dbReference type="Proteomes" id="UP000199183"/>
    </source>
</evidence>
<dbReference type="Pfam" id="PF05592">
    <property type="entry name" value="Bac_rhamnosid"/>
    <property type="match status" value="1"/>
</dbReference>